<dbReference type="EMBL" id="ANOF01000076">
    <property type="protein sequence ID" value="EMI26985.1"/>
    <property type="molecule type" value="Genomic_DNA"/>
</dbReference>
<feature type="region of interest" description="Disordered" evidence="1">
    <location>
        <begin position="1"/>
        <end position="39"/>
    </location>
</feature>
<evidence type="ECO:0000313" key="2">
    <source>
        <dbReference type="EMBL" id="EMI26985.1"/>
    </source>
</evidence>
<proteinExistence type="predicted"/>
<dbReference type="PATRIC" id="fig|1263868.3.peg.2627"/>
<evidence type="ECO:0000256" key="1">
    <source>
        <dbReference type="SAM" id="MobiDB-lite"/>
    </source>
</evidence>
<protein>
    <submittedName>
        <fullName evidence="2">Uncharacterized protein</fullName>
    </submittedName>
</protein>
<reference evidence="2 3" key="1">
    <citation type="journal article" date="2013" name="Mar. Genomics">
        <title>Expression of sulfatases in Rhodopirellula baltica and the diversity of sulfatases in the genus Rhodopirellula.</title>
        <authorList>
            <person name="Wegner C.E."/>
            <person name="Richter-Heitmann T."/>
            <person name="Klindworth A."/>
            <person name="Klockow C."/>
            <person name="Richter M."/>
            <person name="Achstetter T."/>
            <person name="Glockner F.O."/>
            <person name="Harder J."/>
        </authorList>
    </citation>
    <scope>NUCLEOTIDE SEQUENCE [LARGE SCALE GENOMIC DNA]</scope>
    <source>
        <strain evidence="2 3">SH398</strain>
    </source>
</reference>
<gene>
    <name evidence="2" type="ORF">RESH_02416</name>
</gene>
<evidence type="ECO:0000313" key="3">
    <source>
        <dbReference type="Proteomes" id="UP000011996"/>
    </source>
</evidence>
<accession>M5S663</accession>
<name>M5S663_9BACT</name>
<sequence>MRLAPFDTTDSEGLPNTTTVYREQQQQIVRTRSNPRRSTTQSCIIILTYTSLSSQGIRPEHGLTYYDSG</sequence>
<dbReference type="Proteomes" id="UP000011996">
    <property type="component" value="Unassembled WGS sequence"/>
</dbReference>
<comment type="caution">
    <text evidence="2">The sequence shown here is derived from an EMBL/GenBank/DDBJ whole genome shotgun (WGS) entry which is preliminary data.</text>
</comment>
<dbReference type="AlphaFoldDB" id="M5S663"/>
<feature type="compositionally biased region" description="Polar residues" evidence="1">
    <location>
        <begin position="14"/>
        <end position="39"/>
    </location>
</feature>
<organism evidence="2 3">
    <name type="scientific">Rhodopirellula europaea SH398</name>
    <dbReference type="NCBI Taxonomy" id="1263868"/>
    <lineage>
        <taxon>Bacteria</taxon>
        <taxon>Pseudomonadati</taxon>
        <taxon>Planctomycetota</taxon>
        <taxon>Planctomycetia</taxon>
        <taxon>Pirellulales</taxon>
        <taxon>Pirellulaceae</taxon>
        <taxon>Rhodopirellula</taxon>
    </lineage>
</organism>